<feature type="compositionally biased region" description="Low complexity" evidence="1">
    <location>
        <begin position="27"/>
        <end position="43"/>
    </location>
</feature>
<proteinExistence type="predicted"/>
<gene>
    <name evidence="2" type="ORF">PUN28_008678</name>
</gene>
<dbReference type="Proteomes" id="UP001430953">
    <property type="component" value="Unassembled WGS sequence"/>
</dbReference>
<evidence type="ECO:0008006" key="4">
    <source>
        <dbReference type="Google" id="ProtNLM"/>
    </source>
</evidence>
<accession>A0AAW2FYV2</accession>
<keyword evidence="3" id="KW-1185">Reference proteome</keyword>
<comment type="caution">
    <text evidence="2">The sequence shown here is derived from an EMBL/GenBank/DDBJ whole genome shotgun (WGS) entry which is preliminary data.</text>
</comment>
<evidence type="ECO:0000313" key="3">
    <source>
        <dbReference type="Proteomes" id="UP001430953"/>
    </source>
</evidence>
<evidence type="ECO:0000313" key="2">
    <source>
        <dbReference type="EMBL" id="KAL0121164.1"/>
    </source>
</evidence>
<feature type="region of interest" description="Disordered" evidence="1">
    <location>
        <begin position="27"/>
        <end position="47"/>
    </location>
</feature>
<name>A0AAW2FYV2_9HYME</name>
<sequence>MMMVMVVVVVLVMVIVLIIVGIVGTSASNGSSSGARSSSLTTTPDPPPPWLLSPLLPRISYWRDIFQFTFLFLKPKQLVVILAKKLQCRAIYYIVLASLL</sequence>
<organism evidence="2 3">
    <name type="scientific">Cardiocondyla obscurior</name>
    <dbReference type="NCBI Taxonomy" id="286306"/>
    <lineage>
        <taxon>Eukaryota</taxon>
        <taxon>Metazoa</taxon>
        <taxon>Ecdysozoa</taxon>
        <taxon>Arthropoda</taxon>
        <taxon>Hexapoda</taxon>
        <taxon>Insecta</taxon>
        <taxon>Pterygota</taxon>
        <taxon>Neoptera</taxon>
        <taxon>Endopterygota</taxon>
        <taxon>Hymenoptera</taxon>
        <taxon>Apocrita</taxon>
        <taxon>Aculeata</taxon>
        <taxon>Formicoidea</taxon>
        <taxon>Formicidae</taxon>
        <taxon>Myrmicinae</taxon>
        <taxon>Cardiocondyla</taxon>
    </lineage>
</organism>
<dbReference type="EMBL" id="JADYXP020000007">
    <property type="protein sequence ID" value="KAL0121164.1"/>
    <property type="molecule type" value="Genomic_DNA"/>
</dbReference>
<dbReference type="AlphaFoldDB" id="A0AAW2FYV2"/>
<evidence type="ECO:0000256" key="1">
    <source>
        <dbReference type="SAM" id="MobiDB-lite"/>
    </source>
</evidence>
<protein>
    <recommendedName>
        <fullName evidence="4">ATP synthase F0 subunit 8</fullName>
    </recommendedName>
</protein>
<reference evidence="2 3" key="1">
    <citation type="submission" date="2023-03" db="EMBL/GenBank/DDBJ databases">
        <title>High recombination rates correlate with genetic variation in Cardiocondyla obscurior ants.</title>
        <authorList>
            <person name="Errbii M."/>
        </authorList>
    </citation>
    <scope>NUCLEOTIDE SEQUENCE [LARGE SCALE GENOMIC DNA]</scope>
    <source>
        <strain evidence="2">Alpha-2009</strain>
        <tissue evidence="2">Whole body</tissue>
    </source>
</reference>